<accession>A0A7R8CNG3</accession>
<evidence type="ECO:0000313" key="1">
    <source>
        <dbReference type="EMBL" id="CAF2875041.1"/>
    </source>
</evidence>
<gene>
    <name evidence="1" type="ORF">LSAA_6604</name>
</gene>
<dbReference type="InterPro" id="IPR032675">
    <property type="entry name" value="LRR_dom_sf"/>
</dbReference>
<dbReference type="Proteomes" id="UP000675881">
    <property type="component" value="Chromosome 2"/>
</dbReference>
<organism evidence="1 2">
    <name type="scientific">Lepeophtheirus salmonis</name>
    <name type="common">Salmon louse</name>
    <name type="synonym">Caligus salmonis</name>
    <dbReference type="NCBI Taxonomy" id="72036"/>
    <lineage>
        <taxon>Eukaryota</taxon>
        <taxon>Metazoa</taxon>
        <taxon>Ecdysozoa</taxon>
        <taxon>Arthropoda</taxon>
        <taxon>Crustacea</taxon>
        <taxon>Multicrustacea</taxon>
        <taxon>Hexanauplia</taxon>
        <taxon>Copepoda</taxon>
        <taxon>Siphonostomatoida</taxon>
        <taxon>Caligidae</taxon>
        <taxon>Lepeophtheirus</taxon>
    </lineage>
</organism>
<evidence type="ECO:0000313" key="2">
    <source>
        <dbReference type="Proteomes" id="UP000675881"/>
    </source>
</evidence>
<sequence length="221" mass="24820">MKIHELAYRLSDGLIAGYDGTSWWKTSFSSPITRVKKWPVLGISHATKDLCSKSFCKCPEAAKIVFCECENELKKLDIIEGSLPKQTESLSISQCGEVVLNTNAFKLQTQTGSFRYFPKVSRVLIQEVGIRKVPEEGLEILTDHFILNDNNIGVLERSSLYSDASNLTIIHNRIERIESGAFDASVRYFNFIENTIYKEVPFGVGPAFLQGPDRYDGVSNI</sequence>
<dbReference type="AlphaFoldDB" id="A0A7R8CNG3"/>
<name>A0A7R8CNG3_LEPSM</name>
<dbReference type="EMBL" id="HG994581">
    <property type="protein sequence ID" value="CAF2875041.1"/>
    <property type="molecule type" value="Genomic_DNA"/>
</dbReference>
<proteinExistence type="predicted"/>
<dbReference type="Gene3D" id="3.80.10.10">
    <property type="entry name" value="Ribonuclease Inhibitor"/>
    <property type="match status" value="1"/>
</dbReference>
<keyword evidence="2" id="KW-1185">Reference proteome</keyword>
<protein>
    <submittedName>
        <fullName evidence="1">(salmon louse) hypothetical protein</fullName>
    </submittedName>
</protein>
<reference evidence="1" key="1">
    <citation type="submission" date="2021-02" db="EMBL/GenBank/DDBJ databases">
        <authorList>
            <person name="Bekaert M."/>
        </authorList>
    </citation>
    <scope>NUCLEOTIDE SEQUENCE</scope>
    <source>
        <strain evidence="1">IoA-00</strain>
    </source>
</reference>
<dbReference type="OrthoDB" id="10500565at2759"/>